<dbReference type="PROSITE" id="PS51767">
    <property type="entry name" value="PEPTIDASE_A1"/>
    <property type="match status" value="1"/>
</dbReference>
<dbReference type="EMBL" id="FN668653">
    <property type="protein sequence ID" value="CBK23026.2"/>
    <property type="molecule type" value="Genomic_DNA"/>
</dbReference>
<dbReference type="Gene3D" id="2.40.70.10">
    <property type="entry name" value="Acid Proteases"/>
    <property type="match status" value="1"/>
</dbReference>
<protein>
    <recommendedName>
        <fullName evidence="2">Peptidase A1 domain-containing protein</fullName>
    </recommendedName>
</protein>
<keyword evidence="4" id="KW-1185">Reference proteome</keyword>
<dbReference type="InterPro" id="IPR033121">
    <property type="entry name" value="PEPTIDASE_A1"/>
</dbReference>
<organism evidence="3">
    <name type="scientific">Blastocystis hominis</name>
    <dbReference type="NCBI Taxonomy" id="12968"/>
    <lineage>
        <taxon>Eukaryota</taxon>
        <taxon>Sar</taxon>
        <taxon>Stramenopiles</taxon>
        <taxon>Bigyra</taxon>
        <taxon>Opalozoa</taxon>
        <taxon>Opalinata</taxon>
        <taxon>Blastocystidae</taxon>
        <taxon>Blastocystis</taxon>
    </lineage>
</organism>
<sequence>MFVLLIVLCFLRVTATNNETSPGLLELSYNNNYYFLSTFIVGYGYKMLLLDTASPLLMIKSSSSEISNNTRGSKGNFDIYSDLCTVSLSLKEPWKREIQILNVDRNETFVFTGEDVYPYVIVSHQFVPPFPLNFRGDDIIPPIVDWRFHADGIFGLGCYSEYKLKPPRAAFYKSSKILSFGLLLDEEDPHIDINHFSEDYLNSMIWSDKMTDQSLSISSYYFHLYDFSICGHALLGTFSTHYPAVISTTSKCLSLPREVFNNLCGWLLLDCPANGTPGRDRLCYLGENWRNVEKYPTIEFRLRANGEIVRISLKDLIIEENGLKYVCIMNGTSVDQPLAHPLRNNAFVFGTLALRAFYVAFNSSAGRIGFSRLYEQVGEEIGMEIRNRWWRIAWVRGDVYRVRAM</sequence>
<keyword evidence="1" id="KW-0732">Signal</keyword>
<dbReference type="AlphaFoldDB" id="D8M4N7"/>
<reference evidence="3" key="1">
    <citation type="submission" date="2010-02" db="EMBL/GenBank/DDBJ databases">
        <title>Sequencing and annotation of the Blastocystis hominis genome.</title>
        <authorList>
            <person name="Wincker P."/>
        </authorList>
    </citation>
    <scope>NUCLEOTIDE SEQUENCE</scope>
    <source>
        <strain evidence="3">Singapore isolate B</strain>
    </source>
</reference>
<proteinExistence type="predicted"/>
<dbReference type="SUPFAM" id="SSF50630">
    <property type="entry name" value="Acid proteases"/>
    <property type="match status" value="1"/>
</dbReference>
<evidence type="ECO:0000259" key="2">
    <source>
        <dbReference type="PROSITE" id="PS51767"/>
    </source>
</evidence>
<dbReference type="InParanoid" id="D8M4N7"/>
<dbReference type="InterPro" id="IPR021109">
    <property type="entry name" value="Peptidase_aspartic_dom_sf"/>
</dbReference>
<feature type="signal peptide" evidence="1">
    <location>
        <begin position="1"/>
        <end position="16"/>
    </location>
</feature>
<dbReference type="OrthoDB" id="441724at2759"/>
<evidence type="ECO:0000313" key="3">
    <source>
        <dbReference type="EMBL" id="CBK23026.2"/>
    </source>
</evidence>
<name>D8M4N7_BLAHO</name>
<feature type="chain" id="PRO_5003117754" description="Peptidase A1 domain-containing protein" evidence="1">
    <location>
        <begin position="17"/>
        <end position="405"/>
    </location>
</feature>
<dbReference type="RefSeq" id="XP_012897074.1">
    <property type="nucleotide sequence ID" value="XM_013041620.1"/>
</dbReference>
<gene>
    <name evidence="3" type="ORF">GSBLH_T00006552001</name>
</gene>
<evidence type="ECO:0000256" key="1">
    <source>
        <dbReference type="SAM" id="SignalP"/>
    </source>
</evidence>
<dbReference type="GeneID" id="24922676"/>
<accession>D8M4N7</accession>
<feature type="domain" description="Peptidase A1" evidence="2">
    <location>
        <begin position="35"/>
        <end position="371"/>
    </location>
</feature>
<evidence type="ECO:0000313" key="4">
    <source>
        <dbReference type="Proteomes" id="UP000008312"/>
    </source>
</evidence>
<dbReference type="Proteomes" id="UP000008312">
    <property type="component" value="Unassembled WGS sequence"/>
</dbReference>